<feature type="transmembrane region" description="Helical" evidence="6">
    <location>
        <begin position="394"/>
        <end position="415"/>
    </location>
</feature>
<feature type="transmembrane region" description="Helical" evidence="6">
    <location>
        <begin position="184"/>
        <end position="205"/>
    </location>
</feature>
<dbReference type="Proteomes" id="UP001168821">
    <property type="component" value="Unassembled WGS sequence"/>
</dbReference>
<keyword evidence="2 6" id="KW-0812">Transmembrane</keyword>
<feature type="transmembrane region" description="Helical" evidence="6">
    <location>
        <begin position="270"/>
        <end position="299"/>
    </location>
</feature>
<gene>
    <name evidence="8" type="ORF">Zmor_014789</name>
</gene>
<protein>
    <recommendedName>
        <fullName evidence="7">Cationic amino acid transporter C-terminal domain-containing protein</fullName>
    </recommendedName>
</protein>
<evidence type="ECO:0000313" key="8">
    <source>
        <dbReference type="EMBL" id="KAJ3655668.1"/>
    </source>
</evidence>
<dbReference type="PANTHER" id="PTHR43243">
    <property type="entry name" value="INNER MEMBRANE TRANSPORTER YGJI-RELATED"/>
    <property type="match status" value="1"/>
</dbReference>
<feature type="transmembrane region" description="Helical" evidence="6">
    <location>
        <begin position="62"/>
        <end position="81"/>
    </location>
</feature>
<feature type="compositionally biased region" description="Basic and acidic residues" evidence="5">
    <location>
        <begin position="808"/>
        <end position="818"/>
    </location>
</feature>
<dbReference type="Pfam" id="PF13906">
    <property type="entry name" value="AA_permease_C"/>
    <property type="match status" value="1"/>
</dbReference>
<feature type="transmembrane region" description="Helical" evidence="6">
    <location>
        <begin position="93"/>
        <end position="114"/>
    </location>
</feature>
<feature type="transmembrane region" description="Helical" evidence="6">
    <location>
        <begin position="369"/>
        <end position="388"/>
    </location>
</feature>
<comment type="caution">
    <text evidence="8">The sequence shown here is derived from an EMBL/GenBank/DDBJ whole genome shotgun (WGS) entry which is preliminary data.</text>
</comment>
<feature type="transmembrane region" description="Helical" evidence="6">
    <location>
        <begin position="158"/>
        <end position="177"/>
    </location>
</feature>
<evidence type="ECO:0000256" key="6">
    <source>
        <dbReference type="SAM" id="Phobius"/>
    </source>
</evidence>
<dbReference type="GO" id="GO:0015189">
    <property type="term" value="F:L-lysine transmembrane transporter activity"/>
    <property type="evidence" value="ECO:0007669"/>
    <property type="project" value="TreeGrafter"/>
</dbReference>
<feature type="transmembrane region" description="Helical" evidence="6">
    <location>
        <begin position="240"/>
        <end position="258"/>
    </location>
</feature>
<dbReference type="InterPro" id="IPR029485">
    <property type="entry name" value="CAT_C"/>
</dbReference>
<dbReference type="Pfam" id="PF13520">
    <property type="entry name" value="AA_permease_2"/>
    <property type="match status" value="1"/>
</dbReference>
<feature type="compositionally biased region" description="Basic and acidic residues" evidence="5">
    <location>
        <begin position="1076"/>
        <end position="1085"/>
    </location>
</feature>
<feature type="region of interest" description="Disordered" evidence="5">
    <location>
        <begin position="1076"/>
        <end position="1116"/>
    </location>
</feature>
<feature type="transmembrane region" description="Helical" evidence="6">
    <location>
        <begin position="319"/>
        <end position="348"/>
    </location>
</feature>
<dbReference type="FunFam" id="1.20.1740.10:FF:000010">
    <property type="entry name" value="probable cationic amino acid transporter"/>
    <property type="match status" value="1"/>
</dbReference>
<dbReference type="GO" id="GO:0000064">
    <property type="term" value="F:L-ornithine transmembrane transporter activity"/>
    <property type="evidence" value="ECO:0007669"/>
    <property type="project" value="TreeGrafter"/>
</dbReference>
<feature type="transmembrane region" description="Helical" evidence="6">
    <location>
        <begin position="493"/>
        <end position="513"/>
    </location>
</feature>
<sequence length="1134" mass="125212">MGTVWKVLTRKKVLDPVSAEQSELGRILNTLDLTALGVGSTLGVGVYVLAGHVAKDTAGPAVVLSFLIATIASVFAGLCYAEFGARTPRAGSAYIYSYVCVGEFIAFVIGWNLILEYVIGSASVARGLSLYLDTLINDTLKDCFIDIAPLGNVSFMSAYFDFFAFGISLILAVALAFGLKESSWANNIFTLVNLAVVLFVVIAGATKASTENWNLVINATNSTDENKGTGGFFPFGVEGMIKGAATCFYGFVGFDCIATTGEEVKNPKKAIPFAIILSLFIIFLAYFGTSTVVTLMVPYYDQDPNAPLPHAFESVGLEWAKWVVAIGGIFGLCASLFGAMFPLPRIIYAMASDSIIFRFLGRVSSRFKTPVVGTLLAGLLTGLMAALFELKQLVNMMSIGTLLAYTIVAASVLLLRYTESRALDIGETSDEIELISDEFTSSNVFKQIFNCGRQQYPSEVSERIVKVEVCLYCILCVLIGLCAMYLNSQIRDGEIWAIVLTAVVVALAVLVVMSMTTQPKSRKELSFKVPLVPLVPALSILINIYLMLMLDNNTWIRFGVWMAVGLPIYYFSVKTHSDARNESICSHPSISAGEKINGYANHGYLEDEIISTKTKKGPAPPPPTLKNIEATIADLDEMLENEEANITTDRKYSADSMSLASNVLREENVQADVHCSDVPLTPAKDEPPLCQSSDVTCSEPVSHNSDVTNAHVADTTDSAVLESEDTVQNDDAEPAAVVVGIPLIPEEPEEPEEQDPVVKIALMPEDAHVEEEQEEPPTEEQSLIVNTNETISQESQPVPVENETTTEETEKIIEESEPKNPVIPPPPPLTEEMETFNDTPRPHFDKNVFSGVKLRSIHDRKPETPPIDYSRQNSTVGPAETNLKFGTQEYKEFIEQLDQKLQQGYIPAHVAVELKKKPVLKNTASHIANEDVVNDSIDRDDAKKKLALFLERTNSLPAFTVRNGPNSDRKYIGKKINEVESDLSDYKEQHRQNMENNEDVVNDSIDRDDAKKKLALFLERTNSLPAFTVRNGPNSDRKYIGKKINEVESDLSDYKEQHRQNMENIFRSVRLRKEDSFKNTSRSDDLTNASPGPHEKKAKENEDIDRSEHRKNMDGIFQSIRLMKVDSFKNDESH</sequence>
<evidence type="ECO:0000256" key="3">
    <source>
        <dbReference type="ARBA" id="ARBA00022989"/>
    </source>
</evidence>
<evidence type="ECO:0000256" key="4">
    <source>
        <dbReference type="ARBA" id="ARBA00023136"/>
    </source>
</evidence>
<evidence type="ECO:0000256" key="2">
    <source>
        <dbReference type="ARBA" id="ARBA00022692"/>
    </source>
</evidence>
<dbReference type="EMBL" id="JALNTZ010000004">
    <property type="protein sequence ID" value="KAJ3655668.1"/>
    <property type="molecule type" value="Genomic_DNA"/>
</dbReference>
<feature type="region of interest" description="Disordered" evidence="5">
    <location>
        <begin position="769"/>
        <end position="832"/>
    </location>
</feature>
<name>A0AA38II57_9CUCU</name>
<comment type="subcellular location">
    <subcellularLocation>
        <location evidence="1">Membrane</location>
        <topology evidence="1">Multi-pass membrane protein</topology>
    </subcellularLocation>
</comment>
<feature type="compositionally biased region" description="Acidic residues" evidence="5">
    <location>
        <begin position="769"/>
        <end position="778"/>
    </location>
</feature>
<dbReference type="AlphaFoldDB" id="A0AA38II57"/>
<dbReference type="GO" id="GO:0097638">
    <property type="term" value="P:L-arginine import across plasma membrane"/>
    <property type="evidence" value="ECO:0007669"/>
    <property type="project" value="TreeGrafter"/>
</dbReference>
<feature type="compositionally biased region" description="Basic and acidic residues" evidence="5">
    <location>
        <begin position="1093"/>
        <end position="1113"/>
    </location>
</feature>
<feature type="transmembrane region" description="Helical" evidence="6">
    <location>
        <begin position="525"/>
        <end position="548"/>
    </location>
</feature>
<organism evidence="8 9">
    <name type="scientific">Zophobas morio</name>
    <dbReference type="NCBI Taxonomy" id="2755281"/>
    <lineage>
        <taxon>Eukaryota</taxon>
        <taxon>Metazoa</taxon>
        <taxon>Ecdysozoa</taxon>
        <taxon>Arthropoda</taxon>
        <taxon>Hexapoda</taxon>
        <taxon>Insecta</taxon>
        <taxon>Pterygota</taxon>
        <taxon>Neoptera</taxon>
        <taxon>Endopterygota</taxon>
        <taxon>Coleoptera</taxon>
        <taxon>Polyphaga</taxon>
        <taxon>Cucujiformia</taxon>
        <taxon>Tenebrionidae</taxon>
        <taxon>Zophobas</taxon>
    </lineage>
</organism>
<keyword evidence="4 6" id="KW-0472">Membrane</keyword>
<evidence type="ECO:0000256" key="5">
    <source>
        <dbReference type="SAM" id="MobiDB-lite"/>
    </source>
</evidence>
<feature type="domain" description="Cationic amino acid transporter C-terminal" evidence="7">
    <location>
        <begin position="527"/>
        <end position="577"/>
    </location>
</feature>
<feature type="transmembrane region" description="Helical" evidence="6">
    <location>
        <begin position="31"/>
        <end position="50"/>
    </location>
</feature>
<dbReference type="GO" id="GO:0005886">
    <property type="term" value="C:plasma membrane"/>
    <property type="evidence" value="ECO:0007669"/>
    <property type="project" value="TreeGrafter"/>
</dbReference>
<keyword evidence="3 6" id="KW-1133">Transmembrane helix</keyword>
<accession>A0AA38II57</accession>
<proteinExistence type="predicted"/>
<feature type="compositionally biased region" description="Polar residues" evidence="5">
    <location>
        <begin position="783"/>
        <end position="796"/>
    </location>
</feature>
<evidence type="ECO:0000259" key="7">
    <source>
        <dbReference type="Pfam" id="PF13906"/>
    </source>
</evidence>
<dbReference type="Gene3D" id="1.20.1740.10">
    <property type="entry name" value="Amino acid/polyamine transporter I"/>
    <property type="match status" value="2"/>
</dbReference>
<feature type="region of interest" description="Disordered" evidence="5">
    <location>
        <begin position="859"/>
        <end position="880"/>
    </location>
</feature>
<reference evidence="8" key="1">
    <citation type="journal article" date="2023" name="G3 (Bethesda)">
        <title>Whole genome assemblies of Zophobas morio and Tenebrio molitor.</title>
        <authorList>
            <person name="Kaur S."/>
            <person name="Stinson S.A."/>
            <person name="diCenzo G.C."/>
        </authorList>
    </citation>
    <scope>NUCLEOTIDE SEQUENCE</scope>
    <source>
        <strain evidence="8">QUZm001</strain>
    </source>
</reference>
<dbReference type="InterPro" id="IPR002293">
    <property type="entry name" value="AA/rel_permease1"/>
</dbReference>
<keyword evidence="9" id="KW-1185">Reference proteome</keyword>
<dbReference type="GO" id="GO:0061459">
    <property type="term" value="F:L-arginine transmembrane transporter activity"/>
    <property type="evidence" value="ECO:0007669"/>
    <property type="project" value="TreeGrafter"/>
</dbReference>
<feature type="transmembrane region" description="Helical" evidence="6">
    <location>
        <begin position="469"/>
        <end position="487"/>
    </location>
</feature>
<evidence type="ECO:0000313" key="9">
    <source>
        <dbReference type="Proteomes" id="UP001168821"/>
    </source>
</evidence>
<evidence type="ECO:0000256" key="1">
    <source>
        <dbReference type="ARBA" id="ARBA00004141"/>
    </source>
</evidence>
<dbReference type="PANTHER" id="PTHR43243:SF105">
    <property type="entry name" value="CATIONIC AMINO ACID TRANSPORTER C-TERMINAL DOMAIN-CONTAINING PROTEIN"/>
    <property type="match status" value="1"/>
</dbReference>